<dbReference type="PROSITE" id="PS51198">
    <property type="entry name" value="UVRD_HELICASE_ATP_BIND"/>
    <property type="match status" value="1"/>
</dbReference>
<keyword evidence="3 12" id="KW-0378">Hydrolase</keyword>
<evidence type="ECO:0000256" key="3">
    <source>
        <dbReference type="ARBA" id="ARBA00022801"/>
    </source>
</evidence>
<dbReference type="InterPro" id="IPR014016">
    <property type="entry name" value="UvrD-like_ATP-bd"/>
</dbReference>
<dbReference type="AlphaFoldDB" id="A0A8X8KD01"/>
<dbReference type="InterPro" id="IPR014017">
    <property type="entry name" value="DNA_helicase_UvrD-like_C"/>
</dbReference>
<evidence type="ECO:0000256" key="7">
    <source>
        <dbReference type="ARBA" id="ARBA00023235"/>
    </source>
</evidence>
<dbReference type="GO" id="GO:0003677">
    <property type="term" value="F:DNA binding"/>
    <property type="evidence" value="ECO:0007669"/>
    <property type="project" value="UniProtKB-KW"/>
</dbReference>
<dbReference type="Gene3D" id="1.10.10.160">
    <property type="match status" value="1"/>
</dbReference>
<dbReference type="GO" id="GO:0016787">
    <property type="term" value="F:hydrolase activity"/>
    <property type="evidence" value="ECO:0007669"/>
    <property type="project" value="UniProtKB-UniRule"/>
</dbReference>
<keyword evidence="5 12" id="KW-0067">ATP-binding</keyword>
<dbReference type="GO" id="GO:0005524">
    <property type="term" value="F:ATP binding"/>
    <property type="evidence" value="ECO:0007669"/>
    <property type="project" value="UniProtKB-UniRule"/>
</dbReference>
<dbReference type="GO" id="GO:0043138">
    <property type="term" value="F:3'-5' DNA helicase activity"/>
    <property type="evidence" value="ECO:0007669"/>
    <property type="project" value="UniProtKB-EC"/>
</dbReference>
<proteinExistence type="inferred from homology"/>
<keyword evidence="6" id="KW-0238">DNA-binding</keyword>
<dbReference type="InterPro" id="IPR013986">
    <property type="entry name" value="DExx_box_DNA_helicase_dom_sf"/>
</dbReference>
<dbReference type="GO" id="GO:0033202">
    <property type="term" value="C:DNA helicase complex"/>
    <property type="evidence" value="ECO:0007669"/>
    <property type="project" value="TreeGrafter"/>
</dbReference>
<evidence type="ECO:0000256" key="10">
    <source>
        <dbReference type="ARBA" id="ARBA00034923"/>
    </source>
</evidence>
<dbReference type="GO" id="GO:0005829">
    <property type="term" value="C:cytosol"/>
    <property type="evidence" value="ECO:0007669"/>
    <property type="project" value="TreeGrafter"/>
</dbReference>
<evidence type="ECO:0000259" key="13">
    <source>
        <dbReference type="PROSITE" id="PS51198"/>
    </source>
</evidence>
<dbReference type="Proteomes" id="UP000887300">
    <property type="component" value="Unassembled WGS sequence"/>
</dbReference>
<dbReference type="EMBL" id="JABBHS010000357">
    <property type="protein sequence ID" value="MBU2723879.1"/>
    <property type="molecule type" value="Genomic_DNA"/>
</dbReference>
<evidence type="ECO:0000256" key="5">
    <source>
        <dbReference type="ARBA" id="ARBA00022840"/>
    </source>
</evidence>
<dbReference type="Gene3D" id="3.40.50.300">
    <property type="entry name" value="P-loop containing nucleotide triphosphate hydrolases"/>
    <property type="match status" value="2"/>
</dbReference>
<feature type="binding site" evidence="12">
    <location>
        <begin position="38"/>
        <end position="45"/>
    </location>
    <ligand>
        <name>ATP</name>
        <dbReference type="ChEBI" id="CHEBI:30616"/>
    </ligand>
</feature>
<gene>
    <name evidence="15" type="ORF">HF568_11855</name>
</gene>
<dbReference type="Pfam" id="PF00580">
    <property type="entry name" value="UvrD-helicase"/>
    <property type="match status" value="1"/>
</dbReference>
<comment type="caution">
    <text evidence="15">The sequence shown here is derived from an EMBL/GenBank/DDBJ whole genome shotgun (WGS) entry which is preliminary data.</text>
</comment>
<evidence type="ECO:0000256" key="8">
    <source>
        <dbReference type="ARBA" id="ARBA00034617"/>
    </source>
</evidence>
<evidence type="ECO:0000256" key="11">
    <source>
        <dbReference type="ARBA" id="ARBA00048988"/>
    </source>
</evidence>
<reference evidence="15" key="1">
    <citation type="journal article" date="2021" name="ISME J.">
        <title>Genomic evolution of the class Acidithiobacillia: deep-branching Proteobacteria living in extreme acidic conditions.</title>
        <authorList>
            <person name="Moya-Beltran A."/>
            <person name="Beard S."/>
            <person name="Rojas-Villalobos C."/>
            <person name="Issotta F."/>
            <person name="Gallardo Y."/>
            <person name="Ulloa R."/>
            <person name="Giaveno A."/>
            <person name="Degli Esposti M."/>
            <person name="Johnson D.B."/>
            <person name="Quatrini R."/>
        </authorList>
    </citation>
    <scope>NUCLEOTIDE SEQUENCE</scope>
    <source>
        <strain evidence="15">DSM 583</strain>
    </source>
</reference>
<evidence type="ECO:0000313" key="16">
    <source>
        <dbReference type="Proteomes" id="UP000887300"/>
    </source>
</evidence>
<dbReference type="Gene3D" id="1.10.486.10">
    <property type="entry name" value="PCRA, domain 4"/>
    <property type="match status" value="1"/>
</dbReference>
<dbReference type="InterPro" id="IPR000212">
    <property type="entry name" value="DNA_helicase_UvrD/REP"/>
</dbReference>
<evidence type="ECO:0000256" key="2">
    <source>
        <dbReference type="ARBA" id="ARBA00022741"/>
    </source>
</evidence>
<dbReference type="Pfam" id="PF13361">
    <property type="entry name" value="UvrD_C"/>
    <property type="match status" value="1"/>
</dbReference>
<comment type="similarity">
    <text evidence="1">Belongs to the helicase family. UvrD subfamily.</text>
</comment>
<dbReference type="PANTHER" id="PTHR11070:SF2">
    <property type="entry name" value="ATP-DEPENDENT DNA HELICASE SRS2"/>
    <property type="match status" value="1"/>
</dbReference>
<dbReference type="InterPro" id="IPR027417">
    <property type="entry name" value="P-loop_NTPase"/>
</dbReference>
<evidence type="ECO:0000256" key="9">
    <source>
        <dbReference type="ARBA" id="ARBA00034808"/>
    </source>
</evidence>
<evidence type="ECO:0000313" key="15">
    <source>
        <dbReference type="EMBL" id="MBU2723879.1"/>
    </source>
</evidence>
<dbReference type="PANTHER" id="PTHR11070">
    <property type="entry name" value="UVRD / RECB / PCRA DNA HELICASE FAMILY MEMBER"/>
    <property type="match status" value="1"/>
</dbReference>
<feature type="domain" description="UvrD-like helicase ATP-binding" evidence="13">
    <location>
        <begin position="17"/>
        <end position="301"/>
    </location>
</feature>
<dbReference type="PROSITE" id="PS51217">
    <property type="entry name" value="UVRD_HELICASE_CTER"/>
    <property type="match status" value="1"/>
</dbReference>
<comment type="catalytic activity">
    <reaction evidence="8">
        <text>Couples ATP hydrolysis with the unwinding of duplex DNA by translocating in the 3'-5' direction.</text>
        <dbReference type="EC" id="5.6.2.4"/>
    </reaction>
</comment>
<evidence type="ECO:0000256" key="4">
    <source>
        <dbReference type="ARBA" id="ARBA00022806"/>
    </source>
</evidence>
<keyword evidence="4 12" id="KW-0347">Helicase</keyword>
<sequence>MTTTTIAAPAEADLLIGLNAAQEEAVVLPLDAHAVILAGAGTGKTRVLTHRIAWAIEQGMDPASIVAVTFTNKAASEMRERLRALVGDAVAQNLRLGTFHSLGLKVLRRYGHILGFRNPERLSPMDQDESVALLRRVMKAYDAGIDLKIEKPRDHYGLIGHWKDKGLEPQQVRPQKEASRELTRHLYAAYEKEKFASQTVDFADLILLSNRLFRTREDIAKTFQKKLRMILVDEFQDTNPIQLEFIHHLSNTGKSVSTFVVGDDDQSIYGWRGADADIFQTFMNHHQPCELVRLEENYRCTSVVLDAANAVIQHNETRIGKNLWTQRQDVGPFGLSVYADGDREADAVAEQIGTALQQGASPKEIAILYRVNAMSRPLEKALIVRSIPYKVFGGLNFYQRREVKDAMAYLRLTADPRDDAAFMRAIAVPRRGIGAKTIEGWQTAARARGASVFDVVQGETKPAVAAFLHLLNDLRVAYRDAGLVGLAKACVFTTKLDEFYIETAKERGEECVENLRELISTAGVFHHRLRTGGIAQESIAHHPGDPLSEFITEAVMDSDAAVHLSKKAETVSLMTVHKAKGLEFPHVFVVGLEEGEFPKISPFRESNIEEERRLFYVAMTRSKYQLQMSYALSRWKFGREDTEMAGIDDAHSGEGGVSSRFLSEIPSHLFGDGIMVGDKKSLPSPVAINGRLRGSDAGDWW</sequence>
<evidence type="ECO:0000256" key="6">
    <source>
        <dbReference type="ARBA" id="ARBA00023125"/>
    </source>
</evidence>
<accession>A0A8X8KD01</accession>
<dbReference type="CDD" id="cd18807">
    <property type="entry name" value="SF1_C_UvrD"/>
    <property type="match status" value="1"/>
</dbReference>
<dbReference type="SUPFAM" id="SSF52540">
    <property type="entry name" value="P-loop containing nucleoside triphosphate hydrolases"/>
    <property type="match status" value="1"/>
</dbReference>
<dbReference type="CDD" id="cd17932">
    <property type="entry name" value="DEXQc_UvrD"/>
    <property type="match status" value="1"/>
</dbReference>
<keyword evidence="7" id="KW-0413">Isomerase</keyword>
<evidence type="ECO:0000256" key="12">
    <source>
        <dbReference type="PROSITE-ProRule" id="PRU00560"/>
    </source>
</evidence>
<dbReference type="EC" id="5.6.2.4" evidence="9"/>
<feature type="domain" description="UvrD-like helicase C-terminal" evidence="14">
    <location>
        <begin position="302"/>
        <end position="581"/>
    </location>
</feature>
<dbReference type="GO" id="GO:0000725">
    <property type="term" value="P:recombinational repair"/>
    <property type="evidence" value="ECO:0007669"/>
    <property type="project" value="TreeGrafter"/>
</dbReference>
<dbReference type="RefSeq" id="WP_215885955.1">
    <property type="nucleotide sequence ID" value="NZ_CP134225.1"/>
</dbReference>
<comment type="catalytic activity">
    <reaction evidence="11">
        <text>ATP + H2O = ADP + phosphate + H(+)</text>
        <dbReference type="Rhea" id="RHEA:13065"/>
        <dbReference type="ChEBI" id="CHEBI:15377"/>
        <dbReference type="ChEBI" id="CHEBI:15378"/>
        <dbReference type="ChEBI" id="CHEBI:30616"/>
        <dbReference type="ChEBI" id="CHEBI:43474"/>
        <dbReference type="ChEBI" id="CHEBI:456216"/>
        <dbReference type="EC" id="5.6.2.4"/>
    </reaction>
</comment>
<evidence type="ECO:0000256" key="1">
    <source>
        <dbReference type="ARBA" id="ARBA00009922"/>
    </source>
</evidence>
<protein>
    <recommendedName>
        <fullName evidence="9">DNA 3'-5' helicase</fullName>
        <ecNumber evidence="9">5.6.2.4</ecNumber>
    </recommendedName>
    <alternativeName>
        <fullName evidence="10">DNA 3'-5' helicase II</fullName>
    </alternativeName>
</protein>
<evidence type="ECO:0000259" key="14">
    <source>
        <dbReference type="PROSITE" id="PS51217"/>
    </source>
</evidence>
<name>A0A8X8KD01_ACIFI</name>
<organism evidence="15 16">
    <name type="scientific">Acidithiobacillus ferridurans</name>
    <dbReference type="NCBI Taxonomy" id="1232575"/>
    <lineage>
        <taxon>Bacteria</taxon>
        <taxon>Pseudomonadati</taxon>
        <taxon>Pseudomonadota</taxon>
        <taxon>Acidithiobacillia</taxon>
        <taxon>Acidithiobacillales</taxon>
        <taxon>Acidithiobacillaceae</taxon>
        <taxon>Acidithiobacillus</taxon>
    </lineage>
</organism>
<keyword evidence="2 12" id="KW-0547">Nucleotide-binding</keyword>